<sequence>MLIREREDVWGWLSMFSAENNRGLDWTRLLYQFERENIGKNVEEINSSLNGFNSIVEMKRRRKLWKKINEVELHCRNEEDKKIMEEDKRGVQVMNGIESYRLSHDAYYTEMKSFAWAAIIDKLLRLFSFTVFSENYVTIHVMIPLPIPCEISMFTKLEKMETLVAEDARVFGIPCFPEKKPVFYGHHVVDQLRMMQMHREMKDAVSTSHCSQPNNIEYDMAIEWCLLQERANKSWRMLYKEHNSLQLPADQGGSRW</sequence>
<dbReference type="EMBL" id="CP144699">
    <property type="protein sequence ID" value="WVZ21606.1"/>
    <property type="molecule type" value="Genomic_DNA"/>
</dbReference>
<gene>
    <name evidence="1" type="ORF">V8G54_008928</name>
</gene>
<name>A0AAQ3P622_VIGMU</name>
<keyword evidence="2" id="KW-1185">Reference proteome</keyword>
<dbReference type="PANTHER" id="PTHR47073:SF2">
    <property type="entry name" value="PROTEIN ANTI-SILENCING 1"/>
    <property type="match status" value="1"/>
</dbReference>
<organism evidence="1 2">
    <name type="scientific">Vigna mungo</name>
    <name type="common">Black gram</name>
    <name type="synonym">Phaseolus mungo</name>
    <dbReference type="NCBI Taxonomy" id="3915"/>
    <lineage>
        <taxon>Eukaryota</taxon>
        <taxon>Viridiplantae</taxon>
        <taxon>Streptophyta</taxon>
        <taxon>Embryophyta</taxon>
        <taxon>Tracheophyta</taxon>
        <taxon>Spermatophyta</taxon>
        <taxon>Magnoliopsida</taxon>
        <taxon>eudicotyledons</taxon>
        <taxon>Gunneridae</taxon>
        <taxon>Pentapetalae</taxon>
        <taxon>rosids</taxon>
        <taxon>fabids</taxon>
        <taxon>Fabales</taxon>
        <taxon>Fabaceae</taxon>
        <taxon>Papilionoideae</taxon>
        <taxon>50 kb inversion clade</taxon>
        <taxon>NPAAA clade</taxon>
        <taxon>indigoferoid/millettioid clade</taxon>
        <taxon>Phaseoleae</taxon>
        <taxon>Vigna</taxon>
    </lineage>
</organism>
<protein>
    <submittedName>
        <fullName evidence="1">Uncharacterized protein</fullName>
    </submittedName>
</protein>
<dbReference type="AlphaFoldDB" id="A0AAQ3P622"/>
<dbReference type="Proteomes" id="UP001374535">
    <property type="component" value="Chromosome 2"/>
</dbReference>
<reference evidence="1 2" key="1">
    <citation type="journal article" date="2023" name="Life. Sci Alliance">
        <title>Evolutionary insights into 3D genome organization and epigenetic landscape of Vigna mungo.</title>
        <authorList>
            <person name="Junaid A."/>
            <person name="Singh B."/>
            <person name="Bhatia S."/>
        </authorList>
    </citation>
    <scope>NUCLEOTIDE SEQUENCE [LARGE SCALE GENOMIC DNA]</scope>
    <source>
        <strain evidence="1">Urdbean</strain>
    </source>
</reference>
<dbReference type="PANTHER" id="PTHR47073">
    <property type="entry name" value="PROTEIN ANTI-SILENCING 1"/>
    <property type="match status" value="1"/>
</dbReference>
<dbReference type="GO" id="GO:0003723">
    <property type="term" value="F:RNA binding"/>
    <property type="evidence" value="ECO:0007669"/>
    <property type="project" value="TreeGrafter"/>
</dbReference>
<proteinExistence type="predicted"/>
<evidence type="ECO:0000313" key="1">
    <source>
        <dbReference type="EMBL" id="WVZ21606.1"/>
    </source>
</evidence>
<evidence type="ECO:0000313" key="2">
    <source>
        <dbReference type="Proteomes" id="UP001374535"/>
    </source>
</evidence>
<accession>A0AAQ3P622</accession>